<dbReference type="Proteomes" id="UP000324800">
    <property type="component" value="Unassembled WGS sequence"/>
</dbReference>
<name>A0A5J4W4Y8_9EUKA</name>
<dbReference type="EMBL" id="SNRW01003520">
    <property type="protein sequence ID" value="KAA6389613.1"/>
    <property type="molecule type" value="Genomic_DNA"/>
</dbReference>
<proteinExistence type="predicted"/>
<accession>A0A5J4W4Y8</accession>
<comment type="caution">
    <text evidence="1">The sequence shown here is derived from an EMBL/GenBank/DDBJ whole genome shotgun (WGS) entry which is preliminary data.</text>
</comment>
<gene>
    <name evidence="1" type="ORF">EZS28_014859</name>
</gene>
<evidence type="ECO:0000313" key="1">
    <source>
        <dbReference type="EMBL" id="KAA6389613.1"/>
    </source>
</evidence>
<dbReference type="AlphaFoldDB" id="A0A5J4W4Y8"/>
<sequence>MENEGVIVDMIRIQRLINFSIQVIRTQSSNYPASNIADGSGFIQTIISFANIKSIFVTFAVPQQPIWFFPVLFKNIDLIIDQRHVIPSAYPALTQDVCRQMFDCFVVQDVVSASYDLYHSLVFENQYIDDKNYSYGIEIDETVGQLRHISNIFYETTFYNGFNAIKVFYPNRCYPNIKNAKLTPIIHYLCDGIVRIMFDDNPDPQVLSIEDIGEIGGSAIISG</sequence>
<evidence type="ECO:0000313" key="2">
    <source>
        <dbReference type="Proteomes" id="UP000324800"/>
    </source>
</evidence>
<reference evidence="1 2" key="1">
    <citation type="submission" date="2019-03" db="EMBL/GenBank/DDBJ databases">
        <title>Single cell metagenomics reveals metabolic interactions within the superorganism composed of flagellate Streblomastix strix and complex community of Bacteroidetes bacteria on its surface.</title>
        <authorList>
            <person name="Treitli S.C."/>
            <person name="Kolisko M."/>
            <person name="Husnik F."/>
            <person name="Keeling P."/>
            <person name="Hampl V."/>
        </authorList>
    </citation>
    <scope>NUCLEOTIDE SEQUENCE [LARGE SCALE GENOMIC DNA]</scope>
    <source>
        <strain evidence="1">ST1C</strain>
    </source>
</reference>
<organism evidence="1 2">
    <name type="scientific">Streblomastix strix</name>
    <dbReference type="NCBI Taxonomy" id="222440"/>
    <lineage>
        <taxon>Eukaryota</taxon>
        <taxon>Metamonada</taxon>
        <taxon>Preaxostyla</taxon>
        <taxon>Oxymonadida</taxon>
        <taxon>Streblomastigidae</taxon>
        <taxon>Streblomastix</taxon>
    </lineage>
</organism>
<protein>
    <submittedName>
        <fullName evidence="1">Uncharacterized protein</fullName>
    </submittedName>
</protein>